<evidence type="ECO:0000313" key="1">
    <source>
        <dbReference type="EnsemblProtists" id="HpaP803248"/>
    </source>
</evidence>
<dbReference type="AlphaFoldDB" id="M4BAD8"/>
<accession>M4BAD8</accession>
<reference evidence="2" key="1">
    <citation type="journal article" date="2010" name="Science">
        <title>Signatures of adaptation to obligate biotrophy in the Hyaloperonospora arabidopsidis genome.</title>
        <authorList>
            <person name="Baxter L."/>
            <person name="Tripathy S."/>
            <person name="Ishaque N."/>
            <person name="Boot N."/>
            <person name="Cabral A."/>
            <person name="Kemen E."/>
            <person name="Thines M."/>
            <person name="Ah-Fong A."/>
            <person name="Anderson R."/>
            <person name="Badejoko W."/>
            <person name="Bittner-Eddy P."/>
            <person name="Boore J.L."/>
            <person name="Chibucos M.C."/>
            <person name="Coates M."/>
            <person name="Dehal P."/>
            <person name="Delehaunty K."/>
            <person name="Dong S."/>
            <person name="Downton P."/>
            <person name="Dumas B."/>
            <person name="Fabro G."/>
            <person name="Fronick C."/>
            <person name="Fuerstenberg S.I."/>
            <person name="Fulton L."/>
            <person name="Gaulin E."/>
            <person name="Govers F."/>
            <person name="Hughes L."/>
            <person name="Humphray S."/>
            <person name="Jiang R.H."/>
            <person name="Judelson H."/>
            <person name="Kamoun S."/>
            <person name="Kyung K."/>
            <person name="Meijer H."/>
            <person name="Minx P."/>
            <person name="Morris P."/>
            <person name="Nelson J."/>
            <person name="Phuntumart V."/>
            <person name="Qutob D."/>
            <person name="Rehmany A."/>
            <person name="Rougon-Cardoso A."/>
            <person name="Ryden P."/>
            <person name="Torto-Alalibo T."/>
            <person name="Studholme D."/>
            <person name="Wang Y."/>
            <person name="Win J."/>
            <person name="Wood J."/>
            <person name="Clifton S.W."/>
            <person name="Rogers J."/>
            <person name="Van den Ackerveken G."/>
            <person name="Jones J.D."/>
            <person name="McDowell J.M."/>
            <person name="Beynon J."/>
            <person name="Tyler B.M."/>
        </authorList>
    </citation>
    <scope>NUCLEOTIDE SEQUENCE [LARGE SCALE GENOMIC DNA]</scope>
    <source>
        <strain evidence="2">Emoy2</strain>
    </source>
</reference>
<name>M4BAD8_HYAAE</name>
<reference evidence="1" key="2">
    <citation type="submission" date="2015-06" db="UniProtKB">
        <authorList>
            <consortium name="EnsemblProtists"/>
        </authorList>
    </citation>
    <scope>IDENTIFICATION</scope>
    <source>
        <strain evidence="1">Emoy2</strain>
    </source>
</reference>
<dbReference type="Proteomes" id="UP000011713">
    <property type="component" value="Unassembled WGS sequence"/>
</dbReference>
<dbReference type="HOGENOM" id="CLU_2727621_0_0_1"/>
<dbReference type="InParanoid" id="M4BAD8"/>
<dbReference type="EnsemblProtists" id="HpaT803248">
    <property type="protein sequence ID" value="HpaP803248"/>
    <property type="gene ID" value="HpaG803248"/>
</dbReference>
<evidence type="ECO:0000313" key="2">
    <source>
        <dbReference type="Proteomes" id="UP000011713"/>
    </source>
</evidence>
<dbReference type="VEuPathDB" id="FungiDB:HpaG803248"/>
<dbReference type="EMBL" id="JH598060">
    <property type="status" value="NOT_ANNOTATED_CDS"/>
    <property type="molecule type" value="Genomic_DNA"/>
</dbReference>
<organism evidence="1 2">
    <name type="scientific">Hyaloperonospora arabidopsidis (strain Emoy2)</name>
    <name type="common">Downy mildew agent</name>
    <name type="synonym">Peronospora arabidopsidis</name>
    <dbReference type="NCBI Taxonomy" id="559515"/>
    <lineage>
        <taxon>Eukaryota</taxon>
        <taxon>Sar</taxon>
        <taxon>Stramenopiles</taxon>
        <taxon>Oomycota</taxon>
        <taxon>Peronosporomycetes</taxon>
        <taxon>Peronosporales</taxon>
        <taxon>Peronosporaceae</taxon>
        <taxon>Hyaloperonospora</taxon>
    </lineage>
</organism>
<protein>
    <submittedName>
        <fullName evidence="1">Uncharacterized protein</fullName>
    </submittedName>
</protein>
<keyword evidence="2" id="KW-1185">Reference proteome</keyword>
<sequence>MPWLRSTVTLWGKRWARQNAATLKVEERHLDFKHRRKDFFKILEPLRKRLEGQRDEKIGAIVFGGKSTGECS</sequence>
<proteinExistence type="predicted"/>